<organism evidence="1">
    <name type="scientific">Salmonella enterica</name>
    <name type="common">Salmonella choleraesuis</name>
    <dbReference type="NCBI Taxonomy" id="28901"/>
    <lineage>
        <taxon>Bacteria</taxon>
        <taxon>Pseudomonadati</taxon>
        <taxon>Pseudomonadota</taxon>
        <taxon>Gammaproteobacteria</taxon>
        <taxon>Enterobacterales</taxon>
        <taxon>Enterobacteriaceae</taxon>
        <taxon>Salmonella</taxon>
    </lineage>
</organism>
<comment type="caution">
    <text evidence="1">The sequence shown here is derived from an EMBL/GenBank/DDBJ whole genome shotgun (WGS) entry which is preliminary data.</text>
</comment>
<evidence type="ECO:0008006" key="2">
    <source>
        <dbReference type="Google" id="ProtNLM"/>
    </source>
</evidence>
<gene>
    <name evidence="1" type="ORF">HX37_25465</name>
</gene>
<reference evidence="1" key="1">
    <citation type="submission" date="2018-07" db="EMBL/GenBank/DDBJ databases">
        <authorList>
            <consortium name="GenomeTrakr network: Whole genome sequencing for foodborne pathogen traceback"/>
        </authorList>
    </citation>
    <scope>NUCLEOTIDE SEQUENCE</scope>
    <source>
        <strain evidence="1">CFSAN018538</strain>
    </source>
</reference>
<accession>A0A5U2F8U6</accession>
<dbReference type="AlphaFoldDB" id="A0A5U2F8U6"/>
<evidence type="ECO:0000313" key="1">
    <source>
        <dbReference type="EMBL" id="EBP0013997.1"/>
    </source>
</evidence>
<proteinExistence type="predicted"/>
<sequence length="78" mass="8879">MKDLPDSGFALIRCVDRAVIAYFGSFPSSERALMYRRGDEISFVPLHPDDIVGTPTLFTQMLEKAGYRITRCFDTLQM</sequence>
<name>A0A5U2F8U6_SALER</name>
<dbReference type="EMBL" id="AAGKHU010000199">
    <property type="protein sequence ID" value="EBP0013997.1"/>
    <property type="molecule type" value="Genomic_DNA"/>
</dbReference>
<protein>
    <recommendedName>
        <fullName evidence="2">Bacteriophage protein</fullName>
    </recommendedName>
</protein>